<organism evidence="3 4">
    <name type="scientific">Sedimentitalea todarodis</name>
    <dbReference type="NCBI Taxonomy" id="1631240"/>
    <lineage>
        <taxon>Bacteria</taxon>
        <taxon>Pseudomonadati</taxon>
        <taxon>Pseudomonadota</taxon>
        <taxon>Alphaproteobacteria</taxon>
        <taxon>Rhodobacterales</taxon>
        <taxon>Paracoccaceae</taxon>
        <taxon>Sedimentitalea</taxon>
    </lineage>
</organism>
<evidence type="ECO:0000256" key="1">
    <source>
        <dbReference type="ARBA" id="ARBA00008791"/>
    </source>
</evidence>
<dbReference type="PANTHER" id="PTHR46268:SF6">
    <property type="entry name" value="UNIVERSAL STRESS PROTEIN UP12"/>
    <property type="match status" value="1"/>
</dbReference>
<sequence>MPNRILVPIDLRDPENTAAVLAGAVKQWNTMKDPELILMTVVPEMVAGLDWRYAIRGETGGSEEWDVKKALKATVARLNDVAAEQIPDGVTFKTLARHGSVYEEVLEVAKDLDVDQIVLGAHRPRSTDFLLGTNAARIVRHATCSVTVVRGQ</sequence>
<accession>A0ABU3VHD5</accession>
<evidence type="ECO:0000313" key="3">
    <source>
        <dbReference type="EMBL" id="MDU9005585.1"/>
    </source>
</evidence>
<dbReference type="SUPFAM" id="SSF52402">
    <property type="entry name" value="Adenine nucleotide alpha hydrolases-like"/>
    <property type="match status" value="1"/>
</dbReference>
<evidence type="ECO:0000313" key="4">
    <source>
        <dbReference type="Proteomes" id="UP001255416"/>
    </source>
</evidence>
<dbReference type="EMBL" id="JASMWN010000015">
    <property type="protein sequence ID" value="MDU9005585.1"/>
    <property type="molecule type" value="Genomic_DNA"/>
</dbReference>
<evidence type="ECO:0000259" key="2">
    <source>
        <dbReference type="Pfam" id="PF00582"/>
    </source>
</evidence>
<reference evidence="4" key="1">
    <citation type="submission" date="2023-05" db="EMBL/GenBank/DDBJ databases">
        <title>Sedimentitalea sp. nov. JM2-8.</title>
        <authorList>
            <person name="Huang J."/>
        </authorList>
    </citation>
    <scope>NUCLEOTIDE SEQUENCE [LARGE SCALE GENOMIC DNA]</scope>
    <source>
        <strain evidence="4">KHS03</strain>
    </source>
</reference>
<dbReference type="InterPro" id="IPR006015">
    <property type="entry name" value="Universal_stress_UspA"/>
</dbReference>
<comment type="caution">
    <text evidence="3">The sequence shown here is derived from an EMBL/GenBank/DDBJ whole genome shotgun (WGS) entry which is preliminary data.</text>
</comment>
<dbReference type="InterPro" id="IPR014729">
    <property type="entry name" value="Rossmann-like_a/b/a_fold"/>
</dbReference>
<dbReference type="Pfam" id="PF00582">
    <property type="entry name" value="Usp"/>
    <property type="match status" value="1"/>
</dbReference>
<dbReference type="RefSeq" id="WP_316779198.1">
    <property type="nucleotide sequence ID" value="NZ_JASMWN010000015.1"/>
</dbReference>
<comment type="similarity">
    <text evidence="1">Belongs to the universal stress protein A family.</text>
</comment>
<dbReference type="InterPro" id="IPR006016">
    <property type="entry name" value="UspA"/>
</dbReference>
<name>A0ABU3VHD5_9RHOB</name>
<dbReference type="Gene3D" id="3.40.50.620">
    <property type="entry name" value="HUPs"/>
    <property type="match status" value="1"/>
</dbReference>
<dbReference type="PANTHER" id="PTHR46268">
    <property type="entry name" value="STRESS RESPONSE PROTEIN NHAX"/>
    <property type="match status" value="1"/>
</dbReference>
<gene>
    <name evidence="3" type="ORF">QO231_17260</name>
</gene>
<dbReference type="PRINTS" id="PR01438">
    <property type="entry name" value="UNVRSLSTRESS"/>
</dbReference>
<feature type="domain" description="UspA" evidence="2">
    <location>
        <begin position="2"/>
        <end position="150"/>
    </location>
</feature>
<protein>
    <submittedName>
        <fullName evidence="3">Universal stress protein</fullName>
    </submittedName>
</protein>
<dbReference type="CDD" id="cd00293">
    <property type="entry name" value="USP-like"/>
    <property type="match status" value="1"/>
</dbReference>
<proteinExistence type="inferred from homology"/>
<dbReference type="Proteomes" id="UP001255416">
    <property type="component" value="Unassembled WGS sequence"/>
</dbReference>
<keyword evidence="4" id="KW-1185">Reference proteome</keyword>